<keyword evidence="10" id="KW-1185">Reference proteome</keyword>
<evidence type="ECO:0000313" key="10">
    <source>
        <dbReference type="Proteomes" id="UP001140074"/>
    </source>
</evidence>
<feature type="transmembrane region" description="Helical" evidence="7">
    <location>
        <begin position="365"/>
        <end position="395"/>
    </location>
</feature>
<dbReference type="InterPro" id="IPR020846">
    <property type="entry name" value="MFS_dom"/>
</dbReference>
<dbReference type="InterPro" id="IPR005828">
    <property type="entry name" value="MFS_sugar_transport-like"/>
</dbReference>
<sequence length="509" mass="54062">MATQSQAVGITKYQLFCVLAASVGSVNWGWTFGATNIPGDVISKCAAGPSHLIGFLPSCIPASDNVWGLAVGCFALGCLVGALTSTYFSNRYGRKTVLVYSNIPAIVAAILYGLSVNMAMLIVARLLSGIALGSSLGTFTMYVVEITTPKARNSLGGMAQMAIIFGIMLSQTASLGLSKPPFWRLLFAISGVLSVLNMALLYFCVESPKWLAMNGKLADARDSLQRLRRGTDYTDEFAQLTSSVMINRTSELATGGANNGNSTKTSSVIDVLLGRTPDNLRHQLVVTIVVMASQQTSGISGVSFYSSTLFNSISKPDASDAFTIPTLAHILSSVLAIAGTLVMPVCMVLAMHFGRRPLMIWSHGVMALCSVLISVGSIVGLNALTITMVFAYYAAFFIGAGPIPWVCPNEMTPTYAVAAVGAIGGSINYVLIFVIGLVFSPLLDALGGYTFLLFGVANLLSALFCFFYLPETKDCQVADVARLHSVGVHSVLRAKYRIDPLKSSSEYTI</sequence>
<feature type="transmembrane region" description="Helical" evidence="7">
    <location>
        <begin position="66"/>
        <end position="85"/>
    </location>
</feature>
<accession>A0A9W8INY4</accession>
<dbReference type="Proteomes" id="UP001140074">
    <property type="component" value="Unassembled WGS sequence"/>
</dbReference>
<dbReference type="InterPro" id="IPR003663">
    <property type="entry name" value="Sugar/inositol_transpt"/>
</dbReference>
<feature type="transmembrane region" description="Helical" evidence="7">
    <location>
        <begin position="446"/>
        <end position="469"/>
    </location>
</feature>
<gene>
    <name evidence="9" type="primary">HGT20_4</name>
    <name evidence="9" type="ORF">GGH94_004587</name>
</gene>
<protein>
    <submittedName>
        <fullName evidence="9">Bifunctional purine biosynthesis protein PurH</fullName>
    </submittedName>
</protein>
<dbReference type="EMBL" id="JANBUY010000194">
    <property type="protein sequence ID" value="KAJ2861939.1"/>
    <property type="molecule type" value="Genomic_DNA"/>
</dbReference>
<dbReference type="PROSITE" id="PS50850">
    <property type="entry name" value="MFS"/>
    <property type="match status" value="1"/>
</dbReference>
<dbReference type="Pfam" id="PF00083">
    <property type="entry name" value="Sugar_tr"/>
    <property type="match status" value="1"/>
</dbReference>
<keyword evidence="6 7" id="KW-0472">Membrane</keyword>
<comment type="similarity">
    <text evidence="2">Belongs to the major facilitator superfamily. Sugar transporter (TC 2.A.1.1) family.</text>
</comment>
<dbReference type="SUPFAM" id="SSF103473">
    <property type="entry name" value="MFS general substrate transporter"/>
    <property type="match status" value="1"/>
</dbReference>
<feature type="transmembrane region" description="Helical" evidence="7">
    <location>
        <begin position="122"/>
        <end position="143"/>
    </location>
</feature>
<evidence type="ECO:0000259" key="8">
    <source>
        <dbReference type="PROSITE" id="PS50850"/>
    </source>
</evidence>
<dbReference type="GO" id="GO:0016020">
    <property type="term" value="C:membrane"/>
    <property type="evidence" value="ECO:0007669"/>
    <property type="project" value="UniProtKB-SubCell"/>
</dbReference>
<evidence type="ECO:0000256" key="2">
    <source>
        <dbReference type="ARBA" id="ARBA00010992"/>
    </source>
</evidence>
<feature type="transmembrane region" description="Helical" evidence="7">
    <location>
        <begin position="182"/>
        <end position="205"/>
    </location>
</feature>
<evidence type="ECO:0000256" key="5">
    <source>
        <dbReference type="ARBA" id="ARBA00022989"/>
    </source>
</evidence>
<dbReference type="PRINTS" id="PR00171">
    <property type="entry name" value="SUGRTRNSPORT"/>
</dbReference>
<proteinExistence type="inferred from homology"/>
<dbReference type="PANTHER" id="PTHR23503:SF8">
    <property type="entry name" value="FACILITATED GLUCOSE TRANSPORTER PROTEIN 1"/>
    <property type="match status" value="1"/>
</dbReference>
<name>A0A9W8INY4_9FUNG</name>
<comment type="caution">
    <text evidence="9">The sequence shown here is derived from an EMBL/GenBank/DDBJ whole genome shotgun (WGS) entry which is preliminary data.</text>
</comment>
<keyword evidence="4 7" id="KW-0812">Transmembrane</keyword>
<evidence type="ECO:0000256" key="7">
    <source>
        <dbReference type="SAM" id="Phobius"/>
    </source>
</evidence>
<organism evidence="9 10">
    <name type="scientific">Coemansia aciculifera</name>
    <dbReference type="NCBI Taxonomy" id="417176"/>
    <lineage>
        <taxon>Eukaryota</taxon>
        <taxon>Fungi</taxon>
        <taxon>Fungi incertae sedis</taxon>
        <taxon>Zoopagomycota</taxon>
        <taxon>Kickxellomycotina</taxon>
        <taxon>Kickxellomycetes</taxon>
        <taxon>Kickxellales</taxon>
        <taxon>Kickxellaceae</taxon>
        <taxon>Coemansia</taxon>
    </lineage>
</organism>
<keyword evidence="5 7" id="KW-1133">Transmembrane helix</keyword>
<feature type="transmembrane region" description="Helical" evidence="7">
    <location>
        <begin position="155"/>
        <end position="176"/>
    </location>
</feature>
<dbReference type="InterPro" id="IPR036259">
    <property type="entry name" value="MFS_trans_sf"/>
</dbReference>
<evidence type="ECO:0000256" key="6">
    <source>
        <dbReference type="ARBA" id="ARBA00023136"/>
    </source>
</evidence>
<dbReference type="InterPro" id="IPR045263">
    <property type="entry name" value="GLUT"/>
</dbReference>
<feature type="transmembrane region" description="Helical" evidence="7">
    <location>
        <begin position="415"/>
        <end position="439"/>
    </location>
</feature>
<evidence type="ECO:0000256" key="1">
    <source>
        <dbReference type="ARBA" id="ARBA00004141"/>
    </source>
</evidence>
<evidence type="ECO:0000256" key="3">
    <source>
        <dbReference type="ARBA" id="ARBA00022448"/>
    </source>
</evidence>
<reference evidence="9" key="1">
    <citation type="submission" date="2022-07" db="EMBL/GenBank/DDBJ databases">
        <title>Phylogenomic reconstructions and comparative analyses of Kickxellomycotina fungi.</title>
        <authorList>
            <person name="Reynolds N.K."/>
            <person name="Stajich J.E."/>
            <person name="Barry K."/>
            <person name="Grigoriev I.V."/>
            <person name="Crous P."/>
            <person name="Smith M.E."/>
        </authorList>
    </citation>
    <scope>NUCLEOTIDE SEQUENCE</scope>
    <source>
        <strain evidence="9">RSA 476</strain>
    </source>
</reference>
<dbReference type="AlphaFoldDB" id="A0A9W8INY4"/>
<dbReference type="PROSITE" id="PS00217">
    <property type="entry name" value="SUGAR_TRANSPORT_2"/>
    <property type="match status" value="1"/>
</dbReference>
<dbReference type="InterPro" id="IPR005829">
    <property type="entry name" value="Sugar_transporter_CS"/>
</dbReference>
<evidence type="ECO:0000313" key="9">
    <source>
        <dbReference type="EMBL" id="KAJ2861939.1"/>
    </source>
</evidence>
<evidence type="ECO:0000256" key="4">
    <source>
        <dbReference type="ARBA" id="ARBA00022692"/>
    </source>
</evidence>
<keyword evidence="3" id="KW-0813">Transport</keyword>
<dbReference type="PANTHER" id="PTHR23503">
    <property type="entry name" value="SOLUTE CARRIER FAMILY 2"/>
    <property type="match status" value="1"/>
</dbReference>
<comment type="subcellular location">
    <subcellularLocation>
        <location evidence="1">Membrane</location>
        <topology evidence="1">Multi-pass membrane protein</topology>
    </subcellularLocation>
</comment>
<dbReference type="GO" id="GO:0015149">
    <property type="term" value="F:hexose transmembrane transporter activity"/>
    <property type="evidence" value="ECO:0007669"/>
    <property type="project" value="TreeGrafter"/>
</dbReference>
<feature type="transmembrane region" description="Helical" evidence="7">
    <location>
        <begin position="97"/>
        <end position="116"/>
    </location>
</feature>
<dbReference type="Gene3D" id="1.20.1250.20">
    <property type="entry name" value="MFS general substrate transporter like domains"/>
    <property type="match status" value="1"/>
</dbReference>
<feature type="transmembrane region" description="Helical" evidence="7">
    <location>
        <begin position="326"/>
        <end position="353"/>
    </location>
</feature>
<feature type="transmembrane region" description="Helical" evidence="7">
    <location>
        <begin position="284"/>
        <end position="306"/>
    </location>
</feature>
<feature type="domain" description="Major facilitator superfamily (MFS) profile" evidence="8">
    <location>
        <begin position="17"/>
        <end position="473"/>
    </location>
</feature>